<keyword evidence="4" id="KW-1185">Reference proteome</keyword>
<protein>
    <submittedName>
        <fullName evidence="3">Uncharacterized protein</fullName>
    </submittedName>
</protein>
<feature type="region of interest" description="Disordered" evidence="1">
    <location>
        <begin position="63"/>
        <end position="86"/>
    </location>
</feature>
<accession>A0A9Q0S285</accession>
<feature type="signal peptide" evidence="2">
    <location>
        <begin position="1"/>
        <end position="21"/>
    </location>
</feature>
<reference evidence="3" key="1">
    <citation type="submission" date="2022-07" db="EMBL/GenBank/DDBJ databases">
        <authorList>
            <person name="Trinca V."/>
            <person name="Uliana J.V.C."/>
            <person name="Torres T.T."/>
            <person name="Ward R.J."/>
            <person name="Monesi N."/>
        </authorList>
    </citation>
    <scope>NUCLEOTIDE SEQUENCE</scope>
    <source>
        <strain evidence="3">HSMRA1968</strain>
        <tissue evidence="3">Whole embryos</tissue>
    </source>
</reference>
<organism evidence="3 4">
    <name type="scientific">Pseudolycoriella hygida</name>
    <dbReference type="NCBI Taxonomy" id="35572"/>
    <lineage>
        <taxon>Eukaryota</taxon>
        <taxon>Metazoa</taxon>
        <taxon>Ecdysozoa</taxon>
        <taxon>Arthropoda</taxon>
        <taxon>Hexapoda</taxon>
        <taxon>Insecta</taxon>
        <taxon>Pterygota</taxon>
        <taxon>Neoptera</taxon>
        <taxon>Endopterygota</taxon>
        <taxon>Diptera</taxon>
        <taxon>Nematocera</taxon>
        <taxon>Sciaroidea</taxon>
        <taxon>Sciaridae</taxon>
        <taxon>Pseudolycoriella</taxon>
    </lineage>
</organism>
<evidence type="ECO:0000256" key="1">
    <source>
        <dbReference type="SAM" id="MobiDB-lite"/>
    </source>
</evidence>
<name>A0A9Q0S285_9DIPT</name>
<evidence type="ECO:0000313" key="4">
    <source>
        <dbReference type="Proteomes" id="UP001151699"/>
    </source>
</evidence>
<sequence>MKAVFAAVCLLAFLHFISIDAQVIKSSSNLESNGQELIPTVTSFIQRNENLRTVRQINNNAGGARLRSRSTNGQRRRFFPKGVISG</sequence>
<feature type="chain" id="PRO_5040240114" evidence="2">
    <location>
        <begin position="22"/>
        <end position="86"/>
    </location>
</feature>
<dbReference type="Proteomes" id="UP001151699">
    <property type="component" value="Chromosome B"/>
</dbReference>
<proteinExistence type="predicted"/>
<keyword evidence="2" id="KW-0732">Signal</keyword>
<evidence type="ECO:0000256" key="2">
    <source>
        <dbReference type="SAM" id="SignalP"/>
    </source>
</evidence>
<dbReference type="AlphaFoldDB" id="A0A9Q0S285"/>
<comment type="caution">
    <text evidence="3">The sequence shown here is derived from an EMBL/GenBank/DDBJ whole genome shotgun (WGS) entry which is preliminary data.</text>
</comment>
<dbReference type="EMBL" id="WJQU01000002">
    <property type="protein sequence ID" value="KAJ6640770.1"/>
    <property type="molecule type" value="Genomic_DNA"/>
</dbReference>
<gene>
    <name evidence="3" type="ORF">Bhyg_05702</name>
</gene>
<evidence type="ECO:0000313" key="3">
    <source>
        <dbReference type="EMBL" id="KAJ6640770.1"/>
    </source>
</evidence>